<dbReference type="OrthoDB" id="102453at2"/>
<keyword evidence="2" id="KW-1003">Cell membrane</keyword>
<evidence type="ECO:0000256" key="6">
    <source>
        <dbReference type="SAM" id="Phobius"/>
    </source>
</evidence>
<evidence type="ECO:0000256" key="1">
    <source>
        <dbReference type="ARBA" id="ARBA00004651"/>
    </source>
</evidence>
<dbReference type="GO" id="GO:0005886">
    <property type="term" value="C:plasma membrane"/>
    <property type="evidence" value="ECO:0007669"/>
    <property type="project" value="UniProtKB-SubCell"/>
</dbReference>
<dbReference type="RefSeq" id="WP_106458738.1">
    <property type="nucleotide sequence ID" value="NZ_PXOH01000031.1"/>
</dbReference>
<reference evidence="8 9" key="1">
    <citation type="submission" date="2018-03" db="EMBL/GenBank/DDBJ databases">
        <title>The ancient ancestry and fast evolution of plastids.</title>
        <authorList>
            <person name="Moore K.R."/>
            <person name="Magnabosco C."/>
            <person name="Momper L."/>
            <person name="Gold D.A."/>
            <person name="Bosak T."/>
            <person name="Fournier G.P."/>
        </authorList>
    </citation>
    <scope>NUCLEOTIDE SEQUENCE [LARGE SCALE GENOMIC DNA]</scope>
    <source>
        <strain evidence="8 9">CCALA 016</strain>
    </source>
</reference>
<comment type="subcellular location">
    <subcellularLocation>
        <location evidence="1">Cell membrane</location>
        <topology evidence="1">Multi-pass membrane protein</topology>
    </subcellularLocation>
</comment>
<evidence type="ECO:0000256" key="4">
    <source>
        <dbReference type="ARBA" id="ARBA00022989"/>
    </source>
</evidence>
<dbReference type="Pfam" id="PF10412">
    <property type="entry name" value="TrwB_AAD_bind"/>
    <property type="match status" value="1"/>
</dbReference>
<feature type="transmembrane region" description="Helical" evidence="6">
    <location>
        <begin position="31"/>
        <end position="53"/>
    </location>
</feature>
<evidence type="ECO:0000256" key="5">
    <source>
        <dbReference type="ARBA" id="ARBA00023136"/>
    </source>
</evidence>
<keyword evidence="3 6" id="KW-0812">Transmembrane</keyword>
<keyword evidence="4 6" id="KW-1133">Transmembrane helix</keyword>
<dbReference type="CDD" id="cd01127">
    <property type="entry name" value="TrwB_TraG_TraD_VirD4"/>
    <property type="match status" value="1"/>
</dbReference>
<dbReference type="PANTHER" id="PTHR37937">
    <property type="entry name" value="CONJUGATIVE TRANSFER: DNA TRANSPORT"/>
    <property type="match status" value="1"/>
</dbReference>
<dbReference type="Gene3D" id="3.40.50.300">
    <property type="entry name" value="P-loop containing nucleotide triphosphate hydrolases"/>
    <property type="match status" value="1"/>
</dbReference>
<evidence type="ECO:0000256" key="3">
    <source>
        <dbReference type="ARBA" id="ARBA00022692"/>
    </source>
</evidence>
<dbReference type="SUPFAM" id="SSF52540">
    <property type="entry name" value="P-loop containing nucleoside triphosphate hydrolases"/>
    <property type="match status" value="1"/>
</dbReference>
<organism evidence="8 9">
    <name type="scientific">Aphanothece hegewaldii CCALA 016</name>
    <dbReference type="NCBI Taxonomy" id="2107694"/>
    <lineage>
        <taxon>Bacteria</taxon>
        <taxon>Bacillati</taxon>
        <taxon>Cyanobacteriota</taxon>
        <taxon>Cyanophyceae</taxon>
        <taxon>Oscillatoriophycideae</taxon>
        <taxon>Chroococcales</taxon>
        <taxon>Aphanothecaceae</taxon>
        <taxon>Aphanothece</taxon>
    </lineage>
</organism>
<evidence type="ECO:0000313" key="8">
    <source>
        <dbReference type="EMBL" id="PSF33335.1"/>
    </source>
</evidence>
<evidence type="ECO:0000259" key="7">
    <source>
        <dbReference type="Pfam" id="PF10412"/>
    </source>
</evidence>
<accession>A0A2T1LT04</accession>
<dbReference type="EMBL" id="PXOH01000031">
    <property type="protein sequence ID" value="PSF33335.1"/>
    <property type="molecule type" value="Genomic_DNA"/>
</dbReference>
<dbReference type="InterPro" id="IPR027417">
    <property type="entry name" value="P-loop_NTPase"/>
</dbReference>
<gene>
    <name evidence="8" type="ORF">C7H19_20265</name>
</gene>
<name>A0A2T1LT04_9CHRO</name>
<sequence>MSNHQNHKIYESASIGTQLAESFQNSAFVKYFVSPQGLTIVALLLFLGMGSLMQGGKGTKVTKGKLANGRFGGTKELSQAKKVALNQLLVRQKQPVAVWIGEPTNNPLSKPPIYLPEANRSTLVMGAAAAGKTVSAINQIAISAIDQGFPVVEFDFKYPDQTSILASYAKAKGYEIHVFAPGFPESGRLNPITEFLDNELSGLYASQLAEVMNANFRKQGVAQSEDGYFGPAGNQLVKATLLLARTMKYPDLITCSKILNIDRLARRILAKRGEMNPWIVDAFGQFTSSAGSEKTESSIQSTAQLIFNRFQIPEVLSVLCGENTIPTRLTGKKMLILGLDQEKRDVLAPLFATIINLLVNRNMAMQRQDPIFFILDELPTLYLPYLKNWPNEHRSKGLCLVTGIQNKTQVEGMYGDVEARTIIGAFGTRIYMNPQDIDTAEWVARGLGDKEVTLKSRSRSLTGGKATTSYSEEVRTVPLISGSRINQMRTGQAIIINPHFISGDEGFVPVKTKIQLSSRYRKLIKWTEKAWDQSIRPRLIEKAGNQFSITEQDLIARQQEVDRMFPDTLLKKESESSDLFSALL</sequence>
<comment type="caution">
    <text evidence="8">The sequence shown here is derived from an EMBL/GenBank/DDBJ whole genome shotgun (WGS) entry which is preliminary data.</text>
</comment>
<evidence type="ECO:0000256" key="2">
    <source>
        <dbReference type="ARBA" id="ARBA00022475"/>
    </source>
</evidence>
<proteinExistence type="predicted"/>
<protein>
    <submittedName>
        <fullName evidence="8">Transfer complex protein TrsK</fullName>
    </submittedName>
</protein>
<reference evidence="8 9" key="2">
    <citation type="submission" date="2018-03" db="EMBL/GenBank/DDBJ databases">
        <authorList>
            <person name="Keele B.F."/>
        </authorList>
    </citation>
    <scope>NUCLEOTIDE SEQUENCE [LARGE SCALE GENOMIC DNA]</scope>
    <source>
        <strain evidence="8 9">CCALA 016</strain>
    </source>
</reference>
<dbReference type="Proteomes" id="UP000239001">
    <property type="component" value="Unassembled WGS sequence"/>
</dbReference>
<feature type="domain" description="Type IV secretion system coupling protein TraD DNA-binding" evidence="7">
    <location>
        <begin position="331"/>
        <end position="496"/>
    </location>
</feature>
<dbReference type="InterPro" id="IPR019476">
    <property type="entry name" value="T4SS_TraD_DNA-bd"/>
</dbReference>
<keyword evidence="9" id="KW-1185">Reference proteome</keyword>
<evidence type="ECO:0000313" key="9">
    <source>
        <dbReference type="Proteomes" id="UP000239001"/>
    </source>
</evidence>
<keyword evidence="5 6" id="KW-0472">Membrane</keyword>
<dbReference type="InterPro" id="IPR051539">
    <property type="entry name" value="T4SS-coupling_protein"/>
</dbReference>
<dbReference type="PANTHER" id="PTHR37937:SF1">
    <property type="entry name" value="CONJUGATIVE TRANSFER: DNA TRANSPORT"/>
    <property type="match status" value="1"/>
</dbReference>
<dbReference type="AlphaFoldDB" id="A0A2T1LT04"/>